<feature type="transmembrane region" description="Helical" evidence="1">
    <location>
        <begin position="130"/>
        <end position="147"/>
    </location>
</feature>
<keyword evidence="1" id="KW-0472">Membrane</keyword>
<evidence type="ECO:0000256" key="1">
    <source>
        <dbReference type="SAM" id="Phobius"/>
    </source>
</evidence>
<comment type="caution">
    <text evidence="3">The sequence shown here is derived from an EMBL/GenBank/DDBJ whole genome shotgun (WGS) entry which is preliminary data.</text>
</comment>
<sequence length="189" mass="19706">MTVPASSGTGERGVRVDHDGRLARRSPSVPIGELVFAGIMVALGVFAVVGIFLIHVPVGMKAGPTVFPIFVSVILLASAVAVLVGVLRGKRGGAEEAEDIDESLPTDWVTLAKLAGLVVAHLLLIEPLGWAPAAALLFGGVAWSLAAKRWWMAFLVGIIVALVIQVVFGGLLGLSLPWGPALGWLGRMF</sequence>
<evidence type="ECO:0000313" key="3">
    <source>
        <dbReference type="EMBL" id="KJL20637.1"/>
    </source>
</evidence>
<evidence type="ECO:0000259" key="2">
    <source>
        <dbReference type="Pfam" id="PF07331"/>
    </source>
</evidence>
<dbReference type="InterPro" id="IPR009936">
    <property type="entry name" value="DUF1468"/>
</dbReference>
<proteinExistence type="predicted"/>
<protein>
    <submittedName>
        <fullName evidence="3">Tripartite tricarboxylate transporter TctB family protein</fullName>
    </submittedName>
</protein>
<organism evidence="3 4">
    <name type="scientific">Microbacterium oxydans</name>
    <dbReference type="NCBI Taxonomy" id="82380"/>
    <lineage>
        <taxon>Bacteria</taxon>
        <taxon>Bacillati</taxon>
        <taxon>Actinomycetota</taxon>
        <taxon>Actinomycetes</taxon>
        <taxon>Micrococcales</taxon>
        <taxon>Microbacteriaceae</taxon>
        <taxon>Microbacterium</taxon>
    </lineage>
</organism>
<dbReference type="Proteomes" id="UP000033725">
    <property type="component" value="Unassembled WGS sequence"/>
</dbReference>
<dbReference type="Pfam" id="PF07331">
    <property type="entry name" value="TctB"/>
    <property type="match status" value="1"/>
</dbReference>
<keyword evidence="1" id="KW-1133">Transmembrane helix</keyword>
<evidence type="ECO:0000313" key="4">
    <source>
        <dbReference type="Proteomes" id="UP000033725"/>
    </source>
</evidence>
<feature type="domain" description="DUF1468" evidence="2">
    <location>
        <begin position="35"/>
        <end position="177"/>
    </location>
</feature>
<reference evidence="3 4" key="1">
    <citation type="submission" date="2015-02" db="EMBL/GenBank/DDBJ databases">
        <title>Draft genome sequences of ten Microbacterium spp. with emphasis on heavy metal contaminated environments.</title>
        <authorList>
            <person name="Corretto E."/>
        </authorList>
    </citation>
    <scope>NUCLEOTIDE SEQUENCE [LARGE SCALE GENOMIC DNA]</scope>
    <source>
        <strain evidence="3 4">BEL163</strain>
    </source>
</reference>
<feature type="transmembrane region" description="Helical" evidence="1">
    <location>
        <begin position="34"/>
        <end position="54"/>
    </location>
</feature>
<feature type="transmembrane region" description="Helical" evidence="1">
    <location>
        <begin position="66"/>
        <end position="87"/>
    </location>
</feature>
<name>A0A0F0KIA7_9MICO</name>
<feature type="transmembrane region" description="Helical" evidence="1">
    <location>
        <begin position="154"/>
        <end position="178"/>
    </location>
</feature>
<dbReference type="RefSeq" id="WP_231579308.1">
    <property type="nucleotide sequence ID" value="NZ_JYIV01000028.1"/>
</dbReference>
<accession>A0A0F0KIA7</accession>
<feature type="transmembrane region" description="Helical" evidence="1">
    <location>
        <begin position="108"/>
        <end position="124"/>
    </location>
</feature>
<gene>
    <name evidence="3" type="ORF">RN51_02856</name>
</gene>
<dbReference type="EMBL" id="JYIV01000028">
    <property type="protein sequence ID" value="KJL20637.1"/>
    <property type="molecule type" value="Genomic_DNA"/>
</dbReference>
<dbReference type="AlphaFoldDB" id="A0A0F0KIA7"/>
<keyword evidence="1" id="KW-0812">Transmembrane</keyword>
<dbReference type="PATRIC" id="fig|82380.10.peg.2869"/>